<evidence type="ECO:0000256" key="8">
    <source>
        <dbReference type="ARBA" id="ARBA00023180"/>
    </source>
</evidence>
<comment type="subcellular location">
    <subcellularLocation>
        <location evidence="1">Membrane</location>
        <topology evidence="1">Single-pass type I membrane protein</topology>
    </subcellularLocation>
</comment>
<evidence type="ECO:0000313" key="9">
    <source>
        <dbReference type="EMBL" id="KAK1257633.1"/>
    </source>
</evidence>
<name>A0AAV8ZZT0_ACOGR</name>
<dbReference type="Proteomes" id="UP001179952">
    <property type="component" value="Unassembled WGS sequence"/>
</dbReference>
<dbReference type="InterPro" id="IPR001611">
    <property type="entry name" value="Leu-rich_rpt"/>
</dbReference>
<gene>
    <name evidence="9" type="ORF">QJS04_geneDACA024287</name>
</gene>
<keyword evidence="10" id="KW-1185">Reference proteome</keyword>
<evidence type="ECO:0000256" key="5">
    <source>
        <dbReference type="ARBA" id="ARBA00022737"/>
    </source>
</evidence>
<evidence type="ECO:0000256" key="4">
    <source>
        <dbReference type="ARBA" id="ARBA00022729"/>
    </source>
</evidence>
<dbReference type="Gene3D" id="3.80.10.10">
    <property type="entry name" value="Ribonuclease Inhibitor"/>
    <property type="match status" value="1"/>
</dbReference>
<keyword evidence="8" id="KW-0325">Glycoprotein</keyword>
<evidence type="ECO:0000256" key="1">
    <source>
        <dbReference type="ARBA" id="ARBA00004479"/>
    </source>
</evidence>
<keyword evidence="4" id="KW-0732">Signal</keyword>
<dbReference type="SUPFAM" id="SSF52058">
    <property type="entry name" value="L domain-like"/>
    <property type="match status" value="1"/>
</dbReference>
<dbReference type="FunFam" id="3.80.10.10:FF:000041">
    <property type="entry name" value="LRR receptor-like serine/threonine-protein kinase ERECTA"/>
    <property type="match status" value="1"/>
</dbReference>
<reference evidence="9" key="1">
    <citation type="journal article" date="2023" name="Nat. Commun.">
        <title>Diploid and tetraploid genomes of Acorus and the evolution of monocots.</title>
        <authorList>
            <person name="Ma L."/>
            <person name="Liu K.W."/>
            <person name="Li Z."/>
            <person name="Hsiao Y.Y."/>
            <person name="Qi Y."/>
            <person name="Fu T."/>
            <person name="Tang G.D."/>
            <person name="Zhang D."/>
            <person name="Sun W.H."/>
            <person name="Liu D.K."/>
            <person name="Li Y."/>
            <person name="Chen G.Z."/>
            <person name="Liu X.D."/>
            <person name="Liao X.Y."/>
            <person name="Jiang Y.T."/>
            <person name="Yu X."/>
            <person name="Hao Y."/>
            <person name="Huang J."/>
            <person name="Zhao X.W."/>
            <person name="Ke S."/>
            <person name="Chen Y.Y."/>
            <person name="Wu W.L."/>
            <person name="Hsu J.L."/>
            <person name="Lin Y.F."/>
            <person name="Huang M.D."/>
            <person name="Li C.Y."/>
            <person name="Huang L."/>
            <person name="Wang Z.W."/>
            <person name="Zhao X."/>
            <person name="Zhong W.Y."/>
            <person name="Peng D.H."/>
            <person name="Ahmad S."/>
            <person name="Lan S."/>
            <person name="Zhang J.S."/>
            <person name="Tsai W.C."/>
            <person name="Van de Peer Y."/>
            <person name="Liu Z.J."/>
        </authorList>
    </citation>
    <scope>NUCLEOTIDE SEQUENCE</scope>
    <source>
        <strain evidence="9">SCP</strain>
    </source>
</reference>
<keyword evidence="7" id="KW-0472">Membrane</keyword>
<dbReference type="GO" id="GO:0016020">
    <property type="term" value="C:membrane"/>
    <property type="evidence" value="ECO:0007669"/>
    <property type="project" value="UniProtKB-SubCell"/>
</dbReference>
<dbReference type="PANTHER" id="PTHR48063">
    <property type="entry name" value="LRR RECEPTOR-LIKE KINASE"/>
    <property type="match status" value="1"/>
</dbReference>
<evidence type="ECO:0000256" key="7">
    <source>
        <dbReference type="ARBA" id="ARBA00023136"/>
    </source>
</evidence>
<keyword evidence="5" id="KW-0677">Repeat</keyword>
<dbReference type="AlphaFoldDB" id="A0AAV8ZZT0"/>
<dbReference type="PRINTS" id="PR00019">
    <property type="entry name" value="LEURICHRPT"/>
</dbReference>
<proteinExistence type="predicted"/>
<evidence type="ECO:0000256" key="3">
    <source>
        <dbReference type="ARBA" id="ARBA00022692"/>
    </source>
</evidence>
<dbReference type="EMBL" id="JAUJYN010000037">
    <property type="protein sequence ID" value="KAK1257633.1"/>
    <property type="molecule type" value="Genomic_DNA"/>
</dbReference>
<evidence type="ECO:0000313" key="10">
    <source>
        <dbReference type="Proteomes" id="UP001179952"/>
    </source>
</evidence>
<sequence>MDLSTNSLDGEISESIVNLVELQSLNLSENHLTGKILTKIGNMKSMLSLDLSRNNLSELIPPSLSELNFLEDLNLSFNNLSGRISTGSQLQTFTNASYIGNYDLCGPPTSNKCSDNITPRSLATISQDNEEEDNGEWCFLNRNSSPAQLFPLSFGGVSEVENIVLCSLAIKPEVRAALFQMKALSLPRPDGFPKKFYQTFWELIKEDLLNAINQFFQKGKLLR</sequence>
<keyword evidence="3" id="KW-0812">Transmembrane</keyword>
<reference evidence="9" key="2">
    <citation type="submission" date="2023-06" db="EMBL/GenBank/DDBJ databases">
        <authorList>
            <person name="Ma L."/>
            <person name="Liu K.-W."/>
            <person name="Li Z."/>
            <person name="Hsiao Y.-Y."/>
            <person name="Qi Y."/>
            <person name="Fu T."/>
            <person name="Tang G."/>
            <person name="Zhang D."/>
            <person name="Sun W.-H."/>
            <person name="Liu D.-K."/>
            <person name="Li Y."/>
            <person name="Chen G.-Z."/>
            <person name="Liu X.-D."/>
            <person name="Liao X.-Y."/>
            <person name="Jiang Y.-T."/>
            <person name="Yu X."/>
            <person name="Hao Y."/>
            <person name="Huang J."/>
            <person name="Zhao X.-W."/>
            <person name="Ke S."/>
            <person name="Chen Y.-Y."/>
            <person name="Wu W.-L."/>
            <person name="Hsu J.-L."/>
            <person name="Lin Y.-F."/>
            <person name="Huang M.-D."/>
            <person name="Li C.-Y."/>
            <person name="Huang L."/>
            <person name="Wang Z.-W."/>
            <person name="Zhao X."/>
            <person name="Zhong W.-Y."/>
            <person name="Peng D.-H."/>
            <person name="Ahmad S."/>
            <person name="Lan S."/>
            <person name="Zhang J.-S."/>
            <person name="Tsai W.-C."/>
            <person name="Van De Peer Y."/>
            <person name="Liu Z.-J."/>
        </authorList>
    </citation>
    <scope>NUCLEOTIDE SEQUENCE</scope>
    <source>
        <strain evidence="9">SCP</strain>
        <tissue evidence="9">Leaves</tissue>
    </source>
</reference>
<accession>A0AAV8ZZT0</accession>
<dbReference type="Pfam" id="PF00560">
    <property type="entry name" value="LRR_1"/>
    <property type="match status" value="3"/>
</dbReference>
<dbReference type="InterPro" id="IPR046956">
    <property type="entry name" value="RLP23-like"/>
</dbReference>
<keyword evidence="2" id="KW-0433">Leucine-rich repeat</keyword>
<evidence type="ECO:0000256" key="2">
    <source>
        <dbReference type="ARBA" id="ARBA00022614"/>
    </source>
</evidence>
<comment type="caution">
    <text evidence="9">The sequence shown here is derived from an EMBL/GenBank/DDBJ whole genome shotgun (WGS) entry which is preliminary data.</text>
</comment>
<organism evidence="9 10">
    <name type="scientific">Acorus gramineus</name>
    <name type="common">Dwarf sweet flag</name>
    <dbReference type="NCBI Taxonomy" id="55184"/>
    <lineage>
        <taxon>Eukaryota</taxon>
        <taxon>Viridiplantae</taxon>
        <taxon>Streptophyta</taxon>
        <taxon>Embryophyta</taxon>
        <taxon>Tracheophyta</taxon>
        <taxon>Spermatophyta</taxon>
        <taxon>Magnoliopsida</taxon>
        <taxon>Liliopsida</taxon>
        <taxon>Acoraceae</taxon>
        <taxon>Acorus</taxon>
    </lineage>
</organism>
<protein>
    <submittedName>
        <fullName evidence="9">Uncharacterized protein</fullName>
    </submittedName>
</protein>
<keyword evidence="6" id="KW-1133">Transmembrane helix</keyword>
<dbReference type="PANTHER" id="PTHR48063:SF112">
    <property type="entry name" value="RECEPTOR LIKE PROTEIN 30-LIKE"/>
    <property type="match status" value="1"/>
</dbReference>
<evidence type="ECO:0000256" key="6">
    <source>
        <dbReference type="ARBA" id="ARBA00022989"/>
    </source>
</evidence>
<dbReference type="InterPro" id="IPR032675">
    <property type="entry name" value="LRR_dom_sf"/>
</dbReference>